<dbReference type="Proteomes" id="UP000790787">
    <property type="component" value="Chromosome 2"/>
</dbReference>
<dbReference type="STRING" id="4097.A0A1S3XDD4"/>
<dbReference type="AlphaFoldDB" id="A0A1S3XDD4"/>
<dbReference type="Pfam" id="PF14291">
    <property type="entry name" value="DUF4371"/>
    <property type="match status" value="1"/>
</dbReference>
<name>A0A1S3XDD4_TOBAC</name>
<evidence type="ECO:0000313" key="1">
    <source>
        <dbReference type="Proteomes" id="UP000790787"/>
    </source>
</evidence>
<dbReference type="OMA" id="TIIRESH"/>
<dbReference type="OrthoDB" id="1297454at2759"/>
<gene>
    <name evidence="2" type="primary">LOC107763954</name>
</gene>
<dbReference type="KEGG" id="nta:107763954"/>
<dbReference type="SMART" id="SM00597">
    <property type="entry name" value="ZnF_TTF"/>
    <property type="match status" value="1"/>
</dbReference>
<protein>
    <submittedName>
        <fullName evidence="2">Zinc finger MYM-type protein 1-like</fullName>
    </submittedName>
</protein>
<dbReference type="InterPro" id="IPR006580">
    <property type="entry name" value="Znf_TTF"/>
</dbReference>
<dbReference type="GO" id="GO:0046983">
    <property type="term" value="F:protein dimerization activity"/>
    <property type="evidence" value="ECO:0007669"/>
    <property type="project" value="InterPro"/>
</dbReference>
<dbReference type="InterPro" id="IPR008906">
    <property type="entry name" value="HATC_C_dom"/>
</dbReference>
<dbReference type="SUPFAM" id="SSF53098">
    <property type="entry name" value="Ribonuclease H-like"/>
    <property type="match status" value="1"/>
</dbReference>
<evidence type="ECO:0000313" key="2">
    <source>
        <dbReference type="RefSeq" id="XP_016437951.1"/>
    </source>
</evidence>
<dbReference type="InterPro" id="IPR055298">
    <property type="entry name" value="AtLOH3-like"/>
</dbReference>
<dbReference type="PANTHER" id="PTHR11697">
    <property type="entry name" value="GENERAL TRANSCRIPTION FACTOR 2-RELATED ZINC FINGER PROTEIN"/>
    <property type="match status" value="1"/>
</dbReference>
<keyword evidence="1" id="KW-1185">Reference proteome</keyword>
<dbReference type="GeneID" id="107763954"/>
<proteinExistence type="predicted"/>
<dbReference type="PANTHER" id="PTHR11697:SF230">
    <property type="entry name" value="ZINC FINGER, MYM DOMAIN CONTAINING 1"/>
    <property type="match status" value="1"/>
</dbReference>
<reference evidence="2" key="2">
    <citation type="submission" date="2025-08" db="UniProtKB">
        <authorList>
            <consortium name="RefSeq"/>
        </authorList>
    </citation>
    <scope>IDENTIFICATION</scope>
</reference>
<organism evidence="1 2">
    <name type="scientific">Nicotiana tabacum</name>
    <name type="common">Common tobacco</name>
    <dbReference type="NCBI Taxonomy" id="4097"/>
    <lineage>
        <taxon>Eukaryota</taxon>
        <taxon>Viridiplantae</taxon>
        <taxon>Streptophyta</taxon>
        <taxon>Embryophyta</taxon>
        <taxon>Tracheophyta</taxon>
        <taxon>Spermatophyta</taxon>
        <taxon>Magnoliopsida</taxon>
        <taxon>eudicotyledons</taxon>
        <taxon>Gunneridae</taxon>
        <taxon>Pentapetalae</taxon>
        <taxon>asterids</taxon>
        <taxon>lamiids</taxon>
        <taxon>Solanales</taxon>
        <taxon>Solanaceae</taxon>
        <taxon>Nicotianoideae</taxon>
        <taxon>Nicotianeae</taxon>
        <taxon>Nicotiana</taxon>
    </lineage>
</organism>
<dbReference type="Pfam" id="PF05699">
    <property type="entry name" value="Dimer_Tnp_hAT"/>
    <property type="match status" value="1"/>
</dbReference>
<dbReference type="InterPro" id="IPR012337">
    <property type="entry name" value="RNaseH-like_sf"/>
</dbReference>
<dbReference type="PaxDb" id="4097-A0A1S3XDD4"/>
<sequence>MNLLKFYSKVPKISSASQNPSNREENANQSDFPSHSSIRQEIDTIAPQSDPAERTPILEYHPNHRDEIRRAYIQGGPCQPRYHDFPQSDFFGFKRRFNPIWFDDFNWLEYSVSTDAAYCLPCYLFKGESIHHGGGDIFSSKGFRNWNRKECFKKHVDLPNSIHNKANRNCDDLMRQQQSIIVAFNKQSDQIKREYWLLLNASVDVVRILLNQGFAFRGHDESETSLNKGNFIEILSWYADKCDKIKSFVLKLDESIDVSRKEHCSCYVDKKGSVMERFIGIVHVRDTSALSLKKVIVDVLVHHSLSLSSIRGQCYDGASNMQGDIKGLKKLIKQESRSGHSIHYFAHQLQLTLVAVSKKCVHVGELVLLVSNILNVLGASFKRVDEFRDSQNEKLREALDMGELKTGRGLNQEFGLVRAGDTRWGSHYKSFGNFIHMFGSIVDVLDTLVEDAGTLDDRAKASGYLEACQTYKVAFLLYLMTDILGITNELNVSLQKKEQDIANAMLLVQVAKKRLQTLRRDDEWDLFIDKVSIFCIKYDILVPNFDDLYVNSGRSRRKPADYTVFHHYRVDVFCKVLDWQLQELNDRFDEVTTDLLHGVACLNPIDSFSSFDIRKIMKMAELYPDDFDEFRMSALENQLASYIIDVRDFDERFSNLNGLSDLSKRLVKTKKHSVYPLVFLLVKLALLLPVATATVERAFSAMKFIKNDLRNRMDDDFLSGCIVPYVEREVFSIVFNESIIKIFQEMRPRRVQL</sequence>
<accession>A0A1S3XDD4</accession>
<dbReference type="InterPro" id="IPR025398">
    <property type="entry name" value="DUF4371"/>
</dbReference>
<reference evidence="1" key="1">
    <citation type="journal article" date="2014" name="Nat. Commun.">
        <title>The tobacco genome sequence and its comparison with those of tomato and potato.</title>
        <authorList>
            <person name="Sierro N."/>
            <person name="Battey J.N."/>
            <person name="Ouadi S."/>
            <person name="Bakaher N."/>
            <person name="Bovet L."/>
            <person name="Willig A."/>
            <person name="Goepfert S."/>
            <person name="Peitsch M.C."/>
            <person name="Ivanov N.V."/>
        </authorList>
    </citation>
    <scope>NUCLEOTIDE SEQUENCE [LARGE SCALE GENOMIC DNA]</scope>
</reference>
<dbReference type="RefSeq" id="XP_016437951.1">
    <property type="nucleotide sequence ID" value="XM_016582465.1"/>
</dbReference>